<evidence type="ECO:0000313" key="2">
    <source>
        <dbReference type="EnsemblPlants" id="TraesCS3A02G293300.1"/>
    </source>
</evidence>
<reference evidence="2" key="1">
    <citation type="submission" date="2018-08" db="EMBL/GenBank/DDBJ databases">
        <authorList>
            <person name="Rossello M."/>
        </authorList>
    </citation>
    <scope>NUCLEOTIDE SEQUENCE [LARGE SCALE GENOMIC DNA]</scope>
    <source>
        <strain evidence="2">cv. Chinese Spring</strain>
    </source>
</reference>
<name>A0A3B6EJP1_WHEAT</name>
<feature type="region of interest" description="Disordered" evidence="1">
    <location>
        <begin position="86"/>
        <end position="109"/>
    </location>
</feature>
<accession>A0A3B6EJP1</accession>
<dbReference type="EnsemblPlants" id="TraesCS3A02G293300.1">
    <property type="protein sequence ID" value="TraesCS3A02G293300.1"/>
    <property type="gene ID" value="TraesCS3A02G293300"/>
</dbReference>
<dbReference type="Gramene" id="TraesCS3A02G293300.1">
    <property type="protein sequence ID" value="TraesCS3A02G293300.1"/>
    <property type="gene ID" value="TraesCS3A02G293300"/>
</dbReference>
<sequence length="775" mass="84723">MDESRKRAASNANAKNTSSSLDEDFGNDFLSSWKLPKSGKDTIDFDVESAPKSSKKFSFENFDDFGLDGAFDKLSSFKMGMSDLDFSSPLKKKAKNNSSNGDELSEGRKVTEKDNFSFSFDFNELGNFNLDTKLGFEENGMSRPKEKTDPISSEGNKDQENGISGKGTDVPEDSKSKEQIQTQNACTLKPAHLTSINPASVGQLEVDMVSNDVLEEHSNETYPTKPVVNNSSHSFPSTAVSGEDPTHLKAVAVPGSSKEALPVDPSKVKITSRENNSSEQSVSSQSRNKSTENVPISRRSGGHSDSQNNQNEPVEESTSLNEGSHGNQFYRGTSMKPLRKTSCGTKNVEKGTSGPKNLSSTMQREIRNVKPTLVNEAGTFSLLSKSANTKASRPPQITSETTLNQLSGANNMIKKTNTHPTDLNREHKHADPDKHKITPAKTYCKPGLQGLSTTSMNAKHGLEPLSAGNSSIKNTPSSTAHTTGNNLLTSQMLLKGSNTSDMIQGTPSKDDKRPTTFQLAGSRVSKVGNRSPKSGLILDKDSVKLSGSKGSPVRTHKIPNSFVEGKAALLSPSIKQKMPEESIPDPKAPAVLKRIVRSPAVRISPQTVPELGNQTIQSGTPKARMDNAVSSTIWEMGDISDLELPALLEDDGNVEKAEACRKQLEDMCILMKKKHMEAKELAVRAIVNNNMLLMLNHPMFEEKADSMRSKHLFEEIVTMDTNWAVGSMKHTTLSDFPEKYCQLYRLWLLMREYCGKEDASPWRNTGNANAMKGHI</sequence>
<dbReference type="OrthoDB" id="602706at2759"/>
<keyword evidence="3" id="KW-1185">Reference proteome</keyword>
<feature type="compositionally biased region" description="Polar residues" evidence="1">
    <location>
        <begin position="227"/>
        <end position="240"/>
    </location>
</feature>
<feature type="compositionally biased region" description="Low complexity" evidence="1">
    <location>
        <begin position="273"/>
        <end position="288"/>
    </location>
</feature>
<organism evidence="2">
    <name type="scientific">Triticum aestivum</name>
    <name type="common">Wheat</name>
    <dbReference type="NCBI Taxonomy" id="4565"/>
    <lineage>
        <taxon>Eukaryota</taxon>
        <taxon>Viridiplantae</taxon>
        <taxon>Streptophyta</taxon>
        <taxon>Embryophyta</taxon>
        <taxon>Tracheophyta</taxon>
        <taxon>Spermatophyta</taxon>
        <taxon>Magnoliopsida</taxon>
        <taxon>Liliopsida</taxon>
        <taxon>Poales</taxon>
        <taxon>Poaceae</taxon>
        <taxon>BOP clade</taxon>
        <taxon>Pooideae</taxon>
        <taxon>Triticodae</taxon>
        <taxon>Triticeae</taxon>
        <taxon>Triticinae</taxon>
        <taxon>Triticum</taxon>
    </lineage>
</organism>
<feature type="compositionally biased region" description="Basic and acidic residues" evidence="1">
    <location>
        <begin position="143"/>
        <end position="160"/>
    </location>
</feature>
<feature type="region of interest" description="Disordered" evidence="1">
    <location>
        <begin position="1"/>
        <end position="25"/>
    </location>
</feature>
<feature type="compositionally biased region" description="Basic and acidic residues" evidence="1">
    <location>
        <begin position="422"/>
        <end position="436"/>
    </location>
</feature>
<dbReference type="PANTHER" id="PTHR36380">
    <property type="entry name" value="BNAA03G58330D PROTEIN"/>
    <property type="match status" value="1"/>
</dbReference>
<evidence type="ECO:0000256" key="1">
    <source>
        <dbReference type="SAM" id="MobiDB-lite"/>
    </source>
</evidence>
<dbReference type="InterPro" id="IPR038777">
    <property type="entry name" value="At4g18490-like"/>
</dbReference>
<dbReference type="AlphaFoldDB" id="A0A3B6EJP1"/>
<feature type="compositionally biased region" description="Low complexity" evidence="1">
    <location>
        <begin position="9"/>
        <end position="20"/>
    </location>
</feature>
<proteinExistence type="predicted"/>
<evidence type="ECO:0000313" key="3">
    <source>
        <dbReference type="Proteomes" id="UP000019116"/>
    </source>
</evidence>
<dbReference type="PANTHER" id="PTHR36380:SF1">
    <property type="entry name" value="OS01G0755100 PROTEIN"/>
    <property type="match status" value="1"/>
</dbReference>
<dbReference type="Proteomes" id="UP000019116">
    <property type="component" value="Chromosome 3A"/>
</dbReference>
<dbReference type="Gramene" id="TraesCS3A03G0728700.2">
    <property type="protein sequence ID" value="TraesCS3A03G0728700.2.CDS"/>
    <property type="gene ID" value="TraesCS3A03G0728700"/>
</dbReference>
<feature type="region of interest" description="Disordered" evidence="1">
    <location>
        <begin position="417"/>
        <end position="444"/>
    </location>
</feature>
<reference evidence="2" key="2">
    <citation type="submission" date="2018-10" db="UniProtKB">
        <authorList>
            <consortium name="EnsemblPlants"/>
        </authorList>
    </citation>
    <scope>IDENTIFICATION</scope>
</reference>
<gene>
    <name evidence="2" type="primary">LOC123062090</name>
</gene>
<feature type="compositionally biased region" description="Polar residues" evidence="1">
    <location>
        <begin position="303"/>
        <end position="331"/>
    </location>
</feature>
<feature type="region of interest" description="Disordered" evidence="1">
    <location>
        <begin position="134"/>
        <end position="360"/>
    </location>
</feature>
<protein>
    <submittedName>
        <fullName evidence="2">Uncharacterized protein</fullName>
    </submittedName>
</protein>